<evidence type="ECO:0000256" key="1">
    <source>
        <dbReference type="ARBA" id="ARBA00004434"/>
    </source>
</evidence>
<comment type="function">
    <text evidence="9 10">Essential for the assembly of ubiquinol-cytochrome c reductase. It has a direct effect on the correct occurrence of the Rieske protein, core 4, core 5 and apocytochrome b.</text>
</comment>
<keyword evidence="6 10" id="KW-0496">Mitochondrion</keyword>
<keyword evidence="13" id="KW-1185">Reference proteome</keyword>
<accession>A0A4P9ZD10</accession>
<evidence type="ECO:0000256" key="3">
    <source>
        <dbReference type="ARBA" id="ARBA00022692"/>
    </source>
</evidence>
<sequence>MSTKPLWYRWARVPVVGGAITGTGVFLYCTIIPTDEELVSRFSPEIRAHYERNKELRQKEQEELMRIVQQTAKSNDPIWKTGPITSPFEKDTRGKSSSLVNSAAFCQEKADAKRAEAVDEAQARLLETEQLVAQKKHTWWRLW</sequence>
<evidence type="ECO:0000256" key="9">
    <source>
        <dbReference type="ARBA" id="ARBA00025413"/>
    </source>
</evidence>
<keyword evidence="7" id="KW-0472">Membrane</keyword>
<dbReference type="Proteomes" id="UP000268321">
    <property type="component" value="Unassembled WGS sequence"/>
</dbReference>
<evidence type="ECO:0000256" key="2">
    <source>
        <dbReference type="ARBA" id="ARBA00006780"/>
    </source>
</evidence>
<evidence type="ECO:0000256" key="11">
    <source>
        <dbReference type="SAM" id="MobiDB-lite"/>
    </source>
</evidence>
<dbReference type="PANTHER" id="PTHR28202">
    <property type="entry name" value="ASSEMBLY FACTOR CBP4"/>
    <property type="match status" value="1"/>
</dbReference>
<dbReference type="GO" id="GO:0034551">
    <property type="term" value="P:mitochondrial respiratory chain complex III assembly"/>
    <property type="evidence" value="ECO:0007669"/>
    <property type="project" value="TreeGrafter"/>
</dbReference>
<evidence type="ECO:0000256" key="5">
    <source>
        <dbReference type="ARBA" id="ARBA00022989"/>
    </source>
</evidence>
<gene>
    <name evidence="12" type="ORF">METBISCDRAFT_27078</name>
</gene>
<evidence type="ECO:0000313" key="13">
    <source>
        <dbReference type="Proteomes" id="UP000268321"/>
    </source>
</evidence>
<evidence type="ECO:0000256" key="7">
    <source>
        <dbReference type="ARBA" id="ARBA00023136"/>
    </source>
</evidence>
<dbReference type="Pfam" id="PF07960">
    <property type="entry name" value="CBP4"/>
    <property type="match status" value="1"/>
</dbReference>
<evidence type="ECO:0000256" key="4">
    <source>
        <dbReference type="ARBA" id="ARBA00022792"/>
    </source>
</evidence>
<keyword evidence="8 10" id="KW-0143">Chaperone</keyword>
<evidence type="ECO:0000313" key="12">
    <source>
        <dbReference type="EMBL" id="RKP30816.1"/>
    </source>
</evidence>
<evidence type="ECO:0000256" key="6">
    <source>
        <dbReference type="ARBA" id="ARBA00023128"/>
    </source>
</evidence>
<dbReference type="GO" id="GO:0005743">
    <property type="term" value="C:mitochondrial inner membrane"/>
    <property type="evidence" value="ECO:0007669"/>
    <property type="project" value="UniProtKB-SubCell"/>
</dbReference>
<comment type="subcellular location">
    <subcellularLocation>
        <location evidence="1 10">Mitochondrion inner membrane</location>
        <topology evidence="1 10">Single-pass membrane protein</topology>
    </subcellularLocation>
</comment>
<evidence type="ECO:0000256" key="8">
    <source>
        <dbReference type="ARBA" id="ARBA00023186"/>
    </source>
</evidence>
<keyword evidence="4 10" id="KW-0999">Mitochondrion inner membrane</keyword>
<reference evidence="13" key="1">
    <citation type="journal article" date="2018" name="Nat. Microbiol.">
        <title>Leveraging single-cell genomics to expand the fungal tree of life.</title>
        <authorList>
            <person name="Ahrendt S.R."/>
            <person name="Quandt C.A."/>
            <person name="Ciobanu D."/>
            <person name="Clum A."/>
            <person name="Salamov A."/>
            <person name="Andreopoulos B."/>
            <person name="Cheng J.F."/>
            <person name="Woyke T."/>
            <person name="Pelin A."/>
            <person name="Henrissat B."/>
            <person name="Reynolds N.K."/>
            <person name="Benny G.L."/>
            <person name="Smith M.E."/>
            <person name="James T.Y."/>
            <person name="Grigoriev I.V."/>
        </authorList>
    </citation>
    <scope>NUCLEOTIDE SEQUENCE [LARGE SCALE GENOMIC DNA]</scope>
    <source>
        <strain evidence="13">Baker2002</strain>
    </source>
</reference>
<dbReference type="InterPro" id="IPR012420">
    <property type="entry name" value="Cbp4"/>
</dbReference>
<feature type="region of interest" description="Disordered" evidence="11">
    <location>
        <begin position="76"/>
        <end position="95"/>
    </location>
</feature>
<keyword evidence="5" id="KW-1133">Transmembrane helix</keyword>
<proteinExistence type="inferred from homology"/>
<dbReference type="OrthoDB" id="5576752at2759"/>
<comment type="similarity">
    <text evidence="2 10">Belongs to the CBP4 family.</text>
</comment>
<dbReference type="AlphaFoldDB" id="A0A4P9ZD10"/>
<dbReference type="EMBL" id="ML004451">
    <property type="protein sequence ID" value="RKP30816.1"/>
    <property type="molecule type" value="Genomic_DNA"/>
</dbReference>
<protein>
    <recommendedName>
        <fullName evidence="10">Cytochrome b mRNA-processing protein 4</fullName>
    </recommendedName>
</protein>
<evidence type="ECO:0000256" key="10">
    <source>
        <dbReference type="RuleBase" id="RU368005"/>
    </source>
</evidence>
<organism evidence="12 13">
    <name type="scientific">Metschnikowia bicuspidata</name>
    <dbReference type="NCBI Taxonomy" id="27322"/>
    <lineage>
        <taxon>Eukaryota</taxon>
        <taxon>Fungi</taxon>
        <taxon>Dikarya</taxon>
        <taxon>Ascomycota</taxon>
        <taxon>Saccharomycotina</taxon>
        <taxon>Pichiomycetes</taxon>
        <taxon>Metschnikowiaceae</taxon>
        <taxon>Metschnikowia</taxon>
    </lineage>
</organism>
<name>A0A4P9ZD10_9ASCO</name>
<keyword evidence="3" id="KW-0812">Transmembrane</keyword>
<dbReference type="PANTHER" id="PTHR28202:SF1">
    <property type="entry name" value="ASSEMBLY FACTOR CBP4"/>
    <property type="match status" value="1"/>
</dbReference>